<accession>A0A9P1BZC3</accession>
<reference evidence="1" key="1">
    <citation type="submission" date="2022-10" db="EMBL/GenBank/DDBJ databases">
        <authorList>
            <person name="Chen Y."/>
            <person name="Dougan E. K."/>
            <person name="Chan C."/>
            <person name="Rhodes N."/>
            <person name="Thang M."/>
        </authorList>
    </citation>
    <scope>NUCLEOTIDE SEQUENCE</scope>
</reference>
<sequence>MPLVKLFSRAPLKVSASVLHKSLAEIWGVSATPGVMKVISLPVQDASGAEEVYIDIRAKQKPERTQEVLQTCCQRTAELLSSHGHSSKVRLETYEPSLQFTAASE</sequence>
<reference evidence="2 3" key="2">
    <citation type="submission" date="2024-05" db="EMBL/GenBank/DDBJ databases">
        <authorList>
            <person name="Chen Y."/>
            <person name="Shah S."/>
            <person name="Dougan E. K."/>
            <person name="Thang M."/>
            <person name="Chan C."/>
        </authorList>
    </citation>
    <scope>NUCLEOTIDE SEQUENCE [LARGE SCALE GENOMIC DNA]</scope>
</reference>
<dbReference type="EMBL" id="CAMXCT030000698">
    <property type="protein sequence ID" value="CAL4769581.1"/>
    <property type="molecule type" value="Genomic_DNA"/>
</dbReference>
<name>A0A9P1BZC3_9DINO</name>
<comment type="caution">
    <text evidence="1">The sequence shown here is derived from an EMBL/GenBank/DDBJ whole genome shotgun (WGS) entry which is preliminary data.</text>
</comment>
<keyword evidence="3" id="KW-1185">Reference proteome</keyword>
<dbReference type="AlphaFoldDB" id="A0A9P1BZC3"/>
<evidence type="ECO:0000313" key="1">
    <source>
        <dbReference type="EMBL" id="CAI3982269.1"/>
    </source>
</evidence>
<dbReference type="OrthoDB" id="411841at2759"/>
<protein>
    <submittedName>
        <fullName evidence="1">Uncharacterized protein</fullName>
    </submittedName>
</protein>
<evidence type="ECO:0000313" key="3">
    <source>
        <dbReference type="Proteomes" id="UP001152797"/>
    </source>
</evidence>
<evidence type="ECO:0000313" key="2">
    <source>
        <dbReference type="EMBL" id="CAL4769581.1"/>
    </source>
</evidence>
<proteinExistence type="predicted"/>
<dbReference type="EMBL" id="CAMXCT010000698">
    <property type="protein sequence ID" value="CAI3982269.1"/>
    <property type="molecule type" value="Genomic_DNA"/>
</dbReference>
<gene>
    <name evidence="1" type="ORF">C1SCF055_LOCUS9980</name>
</gene>
<dbReference type="Proteomes" id="UP001152797">
    <property type="component" value="Unassembled WGS sequence"/>
</dbReference>
<organism evidence="1">
    <name type="scientific">Cladocopium goreaui</name>
    <dbReference type="NCBI Taxonomy" id="2562237"/>
    <lineage>
        <taxon>Eukaryota</taxon>
        <taxon>Sar</taxon>
        <taxon>Alveolata</taxon>
        <taxon>Dinophyceae</taxon>
        <taxon>Suessiales</taxon>
        <taxon>Symbiodiniaceae</taxon>
        <taxon>Cladocopium</taxon>
    </lineage>
</organism>
<dbReference type="EMBL" id="CAMXCT020000698">
    <property type="protein sequence ID" value="CAL1135644.1"/>
    <property type="molecule type" value="Genomic_DNA"/>
</dbReference>